<reference evidence="1" key="1">
    <citation type="journal article" date="2024" name="Int. J. Syst. Evol. Microbiol.">
        <title>Pseudomonas fortuita sp. nov., isolated from the endosphere of a wild yam.</title>
        <authorList>
            <person name="Carlier A."/>
            <person name="Beaumel M."/>
            <person name="Moreau S."/>
            <person name="Acar T."/>
            <person name="Sana T.G."/>
            <person name="Cnockaert M."/>
            <person name="Vandamme P."/>
        </authorList>
    </citation>
    <scope>NUCLEOTIDE SEQUENCE</scope>
    <source>
        <strain evidence="1">GMI12077</strain>
    </source>
</reference>
<keyword evidence="2" id="KW-1185">Reference proteome</keyword>
<organism evidence="1 2">
    <name type="scientific">Pseudomonas fortuita</name>
    <dbReference type="NCBI Taxonomy" id="3233375"/>
    <lineage>
        <taxon>Bacteria</taxon>
        <taxon>Pseudomonadati</taxon>
        <taxon>Pseudomonadota</taxon>
        <taxon>Gammaproteobacteria</taxon>
        <taxon>Pseudomonadales</taxon>
        <taxon>Pseudomonadaceae</taxon>
        <taxon>Pseudomonas</taxon>
    </lineage>
</organism>
<protein>
    <submittedName>
        <fullName evidence="1">Type II toxin-antitoxin system death-on-curing family toxin</fullName>
    </submittedName>
</protein>
<proteinExistence type="predicted"/>
<sequence>MAGSANVIQWLSESDIASLNHNLIDAQTPMEPVGVLNLSGLSSAQYRAIQYQNYAGVSDIFVLGAVFSEALVQNHPFFNANKRTAAAAVMVFLLINGVMLKAPWEQVVEMFEGLAKHTFDIDDFSCWLKHWSVKFDVSQLDELAADAYYNNETLKSKFSKL</sequence>
<evidence type="ECO:0000313" key="2">
    <source>
        <dbReference type="Proteomes" id="UP001163982"/>
    </source>
</evidence>
<name>A0ACD4PAU9_9PSED</name>
<evidence type="ECO:0000313" key="1">
    <source>
        <dbReference type="EMBL" id="WAP65395.1"/>
    </source>
</evidence>
<dbReference type="Proteomes" id="UP001163982">
    <property type="component" value="Chromosome"/>
</dbReference>
<dbReference type="EMBL" id="CP114035">
    <property type="protein sequence ID" value="WAP65395.1"/>
    <property type="molecule type" value="Genomic_DNA"/>
</dbReference>
<gene>
    <name evidence="1" type="ORF">OZ911_08350</name>
</gene>
<accession>A0ACD4PAU9</accession>